<keyword evidence="2" id="KW-1185">Reference proteome</keyword>
<dbReference type="Proteomes" id="UP000259157">
    <property type="component" value="Segment"/>
</dbReference>
<dbReference type="RefSeq" id="YP_010061835.1">
    <property type="nucleotide sequence ID" value="NC_054787.1"/>
</dbReference>
<reference evidence="2" key="1">
    <citation type="submission" date="2018-06" db="EMBL/GenBank/DDBJ databases">
        <authorList>
            <person name="Zhirakovskaya E."/>
        </authorList>
    </citation>
    <scope>NUCLEOTIDE SEQUENCE [LARGE SCALE GENOMIC DNA]</scope>
</reference>
<protein>
    <submittedName>
        <fullName evidence="1">Uncharacterized protein</fullName>
    </submittedName>
</protein>
<organism evidence="1 2">
    <name type="scientific">Mycobacterium phage Steamy</name>
    <dbReference type="NCBI Taxonomy" id="2250309"/>
    <lineage>
        <taxon>Viruses</taxon>
        <taxon>Duplodnaviria</taxon>
        <taxon>Heunggongvirae</taxon>
        <taxon>Uroviricota</taxon>
        <taxon>Caudoviricetes</taxon>
        <taxon>Pharaohvirus</taxon>
        <taxon>Pharaohvirus steamy</taxon>
    </lineage>
</organism>
<proteinExistence type="predicted"/>
<sequence length="67" mass="7708">MNKGTKVRVERDEKKYPARGSWKQFRGRKGTVTAVVRGAGPVEYGVSFTNTDETDAYFKRHELTERN</sequence>
<accession>A0A345L0M1</accession>
<name>A0A345L0M1_9CAUD</name>
<gene>
    <name evidence="1" type="primary">48</name>
    <name evidence="1" type="ORF">SEA_STEAMY_48</name>
</gene>
<dbReference type="GeneID" id="64871463"/>
<dbReference type="EMBL" id="MH513984">
    <property type="protein sequence ID" value="AXH48823.1"/>
    <property type="molecule type" value="Genomic_DNA"/>
</dbReference>
<evidence type="ECO:0000313" key="2">
    <source>
        <dbReference type="Proteomes" id="UP000259157"/>
    </source>
</evidence>
<dbReference type="KEGG" id="vg:64871463"/>
<evidence type="ECO:0000313" key="1">
    <source>
        <dbReference type="EMBL" id="AXH48823.1"/>
    </source>
</evidence>